<keyword evidence="14" id="KW-1185">Reference proteome</keyword>
<evidence type="ECO:0000313" key="13">
    <source>
        <dbReference type="EMBL" id="CAD7254784.1"/>
    </source>
</evidence>
<keyword evidence="3" id="KW-1003">Cell membrane</keyword>
<evidence type="ECO:0000256" key="1">
    <source>
        <dbReference type="ARBA" id="ARBA00004651"/>
    </source>
</evidence>
<dbReference type="PROSITE" id="PS50262">
    <property type="entry name" value="G_PROTEIN_RECEP_F1_2"/>
    <property type="match status" value="1"/>
</dbReference>
<evidence type="ECO:0000256" key="7">
    <source>
        <dbReference type="ARBA" id="ARBA00023136"/>
    </source>
</evidence>
<evidence type="ECO:0000256" key="10">
    <source>
        <dbReference type="RuleBase" id="RU000688"/>
    </source>
</evidence>
<feature type="transmembrane region" description="Helical" evidence="11">
    <location>
        <begin position="164"/>
        <end position="184"/>
    </location>
</feature>
<dbReference type="Proteomes" id="UP000677054">
    <property type="component" value="Unassembled WGS sequence"/>
</dbReference>
<sequence>MFQKTDVGLAVVFALFVVLTVSGNVLVLVVIKVTSSMRSPTHLLMGNLAVSYIVTGILVLPFSALIQFGGEWKFGHALCRIWVFLDKLCCGATVLSLCVISVDRYIGVSRPLSHDRIMSRSRTQWAIALIWFISLAMSLGILVGFEGKPVKMNFCSVTVDAWYIIFRAIVNILIPSVVLLVLYWKVYRRAVSTLMQDRDKLDCESLRIHRWETSTMSVGLISSADPNQSFESGLDPALQSANETRKNSVASAVKMRSHDFLHRRRRPSNVLRETRR</sequence>
<evidence type="ECO:0000256" key="5">
    <source>
        <dbReference type="ARBA" id="ARBA00022989"/>
    </source>
</evidence>
<dbReference type="Gene3D" id="1.20.1070.10">
    <property type="entry name" value="Rhodopsin 7-helix transmembrane proteins"/>
    <property type="match status" value="1"/>
</dbReference>
<dbReference type="PANTHER" id="PTHR24248">
    <property type="entry name" value="ADRENERGIC RECEPTOR-RELATED G-PROTEIN COUPLED RECEPTOR"/>
    <property type="match status" value="1"/>
</dbReference>
<dbReference type="GO" id="GO:0004937">
    <property type="term" value="F:alpha1-adrenergic receptor activity"/>
    <property type="evidence" value="ECO:0007669"/>
    <property type="project" value="TreeGrafter"/>
</dbReference>
<feature type="transmembrane region" description="Helical" evidence="11">
    <location>
        <begin position="43"/>
        <end position="69"/>
    </location>
</feature>
<reference evidence="13" key="1">
    <citation type="submission" date="2020-11" db="EMBL/GenBank/DDBJ databases">
        <authorList>
            <person name="Tran Van P."/>
        </authorList>
    </citation>
    <scope>NUCLEOTIDE SEQUENCE</scope>
</reference>
<dbReference type="GO" id="GO:0071880">
    <property type="term" value="P:adenylate cyclase-activating adrenergic receptor signaling pathway"/>
    <property type="evidence" value="ECO:0007669"/>
    <property type="project" value="TreeGrafter"/>
</dbReference>
<accession>A0A7R9AIX3</accession>
<dbReference type="InterPro" id="IPR000276">
    <property type="entry name" value="GPCR_Rhodpsn"/>
</dbReference>
<dbReference type="AlphaFoldDB" id="A0A7R9AIX3"/>
<keyword evidence="4 10" id="KW-0812">Transmembrane</keyword>
<gene>
    <name evidence="13" type="ORF">DSTB1V02_LOCUS14530</name>
</gene>
<evidence type="ECO:0000313" key="14">
    <source>
        <dbReference type="Proteomes" id="UP000677054"/>
    </source>
</evidence>
<evidence type="ECO:0000256" key="4">
    <source>
        <dbReference type="ARBA" id="ARBA00022692"/>
    </source>
</evidence>
<dbReference type="PROSITE" id="PS00237">
    <property type="entry name" value="G_PROTEIN_RECEP_F1_1"/>
    <property type="match status" value="1"/>
</dbReference>
<evidence type="ECO:0000256" key="2">
    <source>
        <dbReference type="ARBA" id="ARBA00010663"/>
    </source>
</evidence>
<keyword evidence="9 10" id="KW-0807">Transducer</keyword>
<evidence type="ECO:0000256" key="8">
    <source>
        <dbReference type="ARBA" id="ARBA00023170"/>
    </source>
</evidence>
<dbReference type="PRINTS" id="PR00237">
    <property type="entry name" value="GPCRRHODOPSN"/>
</dbReference>
<protein>
    <recommendedName>
        <fullName evidence="12">G-protein coupled receptors family 1 profile domain-containing protein</fullName>
    </recommendedName>
</protein>
<dbReference type="GO" id="GO:0005886">
    <property type="term" value="C:plasma membrane"/>
    <property type="evidence" value="ECO:0007669"/>
    <property type="project" value="UniProtKB-SubCell"/>
</dbReference>
<comment type="subcellular location">
    <subcellularLocation>
        <location evidence="1">Cell membrane</location>
        <topology evidence="1">Multi-pass membrane protein</topology>
    </subcellularLocation>
</comment>
<dbReference type="OrthoDB" id="5951059at2759"/>
<feature type="domain" description="G-protein coupled receptors family 1 profile" evidence="12">
    <location>
        <begin position="23"/>
        <end position="276"/>
    </location>
</feature>
<dbReference type="GO" id="GO:0043410">
    <property type="term" value="P:positive regulation of MAPK cascade"/>
    <property type="evidence" value="ECO:0007669"/>
    <property type="project" value="TreeGrafter"/>
</dbReference>
<organism evidence="13">
    <name type="scientific">Darwinula stevensoni</name>
    <dbReference type="NCBI Taxonomy" id="69355"/>
    <lineage>
        <taxon>Eukaryota</taxon>
        <taxon>Metazoa</taxon>
        <taxon>Ecdysozoa</taxon>
        <taxon>Arthropoda</taxon>
        <taxon>Crustacea</taxon>
        <taxon>Oligostraca</taxon>
        <taxon>Ostracoda</taxon>
        <taxon>Podocopa</taxon>
        <taxon>Podocopida</taxon>
        <taxon>Darwinulocopina</taxon>
        <taxon>Darwinuloidea</taxon>
        <taxon>Darwinulidae</taxon>
        <taxon>Darwinula</taxon>
    </lineage>
</organism>
<proteinExistence type="inferred from homology"/>
<dbReference type="SUPFAM" id="SSF81321">
    <property type="entry name" value="Family A G protein-coupled receptor-like"/>
    <property type="match status" value="1"/>
</dbReference>
<keyword evidence="5 11" id="KW-1133">Transmembrane helix</keyword>
<dbReference type="InterPro" id="IPR017452">
    <property type="entry name" value="GPCR_Rhodpsn_7TM"/>
</dbReference>
<feature type="transmembrane region" description="Helical" evidence="11">
    <location>
        <begin position="12"/>
        <end position="31"/>
    </location>
</feature>
<dbReference type="Pfam" id="PF00001">
    <property type="entry name" value="7tm_1"/>
    <property type="match status" value="1"/>
</dbReference>
<keyword evidence="6 10" id="KW-0297">G-protein coupled receptor</keyword>
<dbReference type="GO" id="GO:0007267">
    <property type="term" value="P:cell-cell signaling"/>
    <property type="evidence" value="ECO:0007669"/>
    <property type="project" value="TreeGrafter"/>
</dbReference>
<evidence type="ECO:0000256" key="3">
    <source>
        <dbReference type="ARBA" id="ARBA00022475"/>
    </source>
</evidence>
<comment type="similarity">
    <text evidence="2 10">Belongs to the G-protein coupled receptor 1 family.</text>
</comment>
<evidence type="ECO:0000259" key="12">
    <source>
        <dbReference type="PROSITE" id="PS50262"/>
    </source>
</evidence>
<dbReference type="GO" id="GO:0007204">
    <property type="term" value="P:positive regulation of cytosolic calcium ion concentration"/>
    <property type="evidence" value="ECO:0007669"/>
    <property type="project" value="TreeGrafter"/>
</dbReference>
<dbReference type="EMBL" id="LR912205">
    <property type="protein sequence ID" value="CAD7254784.1"/>
    <property type="molecule type" value="Genomic_DNA"/>
</dbReference>
<feature type="transmembrane region" description="Helical" evidence="11">
    <location>
        <begin position="123"/>
        <end position="144"/>
    </location>
</feature>
<name>A0A7R9AIX3_9CRUS</name>
<evidence type="ECO:0000256" key="11">
    <source>
        <dbReference type="SAM" id="Phobius"/>
    </source>
</evidence>
<dbReference type="EMBL" id="CAJPEV010012687">
    <property type="protein sequence ID" value="CAG0906553.1"/>
    <property type="molecule type" value="Genomic_DNA"/>
</dbReference>
<keyword evidence="8 10" id="KW-0675">Receptor</keyword>
<dbReference type="PANTHER" id="PTHR24248:SF72">
    <property type="entry name" value="G-PROTEIN COUPLED RECEPTORS FAMILY 1 PROFILE DOMAIN-CONTAINING PROTEIN"/>
    <property type="match status" value="1"/>
</dbReference>
<evidence type="ECO:0000256" key="6">
    <source>
        <dbReference type="ARBA" id="ARBA00023040"/>
    </source>
</evidence>
<dbReference type="GO" id="GO:0007200">
    <property type="term" value="P:phospholipase C-activating G protein-coupled receptor signaling pathway"/>
    <property type="evidence" value="ECO:0007669"/>
    <property type="project" value="TreeGrafter"/>
</dbReference>
<feature type="transmembrane region" description="Helical" evidence="11">
    <location>
        <begin position="81"/>
        <end position="102"/>
    </location>
</feature>
<evidence type="ECO:0000256" key="9">
    <source>
        <dbReference type="ARBA" id="ARBA00023224"/>
    </source>
</evidence>
<keyword evidence="7 11" id="KW-0472">Membrane</keyword>